<dbReference type="InterPro" id="IPR003959">
    <property type="entry name" value="ATPase_AAA_core"/>
</dbReference>
<dbReference type="Gene3D" id="3.40.50.300">
    <property type="entry name" value="P-loop containing nucleotide triphosphate hydrolases"/>
    <property type="match status" value="2"/>
</dbReference>
<dbReference type="GO" id="GO:0005778">
    <property type="term" value="C:peroxisomal membrane"/>
    <property type="evidence" value="ECO:0007669"/>
    <property type="project" value="TreeGrafter"/>
</dbReference>
<dbReference type="PANTHER" id="PTHR23077:SF12">
    <property type="entry name" value="PEROXISOMAL ATPASE PEX1"/>
    <property type="match status" value="1"/>
</dbReference>
<keyword evidence="4" id="KW-0378">Hydrolase</keyword>
<name>A0AAV2PT07_MEGNR</name>
<evidence type="ECO:0000256" key="7">
    <source>
        <dbReference type="ARBA" id="ARBA00032509"/>
    </source>
</evidence>
<dbReference type="InterPro" id="IPR003960">
    <property type="entry name" value="ATPase_AAA_CS"/>
</dbReference>
<comment type="caution">
    <text evidence="11">The sequence shown here is derived from an EMBL/GenBank/DDBJ whole genome shotgun (WGS) entry which is preliminary data.</text>
</comment>
<dbReference type="PROSITE" id="PS00674">
    <property type="entry name" value="AAA"/>
    <property type="match status" value="1"/>
</dbReference>
<evidence type="ECO:0000313" key="11">
    <source>
        <dbReference type="EMBL" id="CAL4064868.1"/>
    </source>
</evidence>
<dbReference type="SMART" id="SM00382">
    <property type="entry name" value="AAA"/>
    <property type="match status" value="1"/>
</dbReference>
<dbReference type="InterPro" id="IPR003593">
    <property type="entry name" value="AAA+_ATPase"/>
</dbReference>
<keyword evidence="12" id="KW-1185">Reference proteome</keyword>
<comment type="subcellular location">
    <subcellularLocation>
        <location evidence="1">Membrane</location>
    </subcellularLocation>
</comment>
<feature type="region of interest" description="Disordered" evidence="9">
    <location>
        <begin position="213"/>
        <end position="243"/>
    </location>
</feature>
<dbReference type="Pfam" id="PF00004">
    <property type="entry name" value="AAA"/>
    <property type="match status" value="2"/>
</dbReference>
<dbReference type="EMBL" id="CAXKWB010001577">
    <property type="protein sequence ID" value="CAL4064868.1"/>
    <property type="molecule type" value="Genomic_DNA"/>
</dbReference>
<organism evidence="11 12">
    <name type="scientific">Meganyctiphanes norvegica</name>
    <name type="common">Northern krill</name>
    <name type="synonym">Thysanopoda norvegica</name>
    <dbReference type="NCBI Taxonomy" id="48144"/>
    <lineage>
        <taxon>Eukaryota</taxon>
        <taxon>Metazoa</taxon>
        <taxon>Ecdysozoa</taxon>
        <taxon>Arthropoda</taxon>
        <taxon>Crustacea</taxon>
        <taxon>Multicrustacea</taxon>
        <taxon>Malacostraca</taxon>
        <taxon>Eumalacostraca</taxon>
        <taxon>Eucarida</taxon>
        <taxon>Euphausiacea</taxon>
        <taxon>Euphausiidae</taxon>
        <taxon>Meganyctiphanes</taxon>
    </lineage>
</organism>
<dbReference type="InterPro" id="IPR015342">
    <property type="entry name" value="PEX1-N_C-lobe"/>
</dbReference>
<dbReference type="Gene3D" id="1.10.8.60">
    <property type="match status" value="1"/>
</dbReference>
<dbReference type="PANTHER" id="PTHR23077">
    <property type="entry name" value="AAA-FAMILY ATPASE"/>
    <property type="match status" value="1"/>
</dbReference>
<comment type="similarity">
    <text evidence="2">Belongs to the AAA ATPase family.</text>
</comment>
<feature type="non-terminal residue" evidence="11">
    <location>
        <position position="1295"/>
    </location>
</feature>
<dbReference type="Proteomes" id="UP001497623">
    <property type="component" value="Unassembled WGS sequence"/>
</dbReference>
<evidence type="ECO:0000256" key="3">
    <source>
        <dbReference type="ARBA" id="ARBA00022741"/>
    </source>
</evidence>
<evidence type="ECO:0000256" key="5">
    <source>
        <dbReference type="ARBA" id="ARBA00022840"/>
    </source>
</evidence>
<dbReference type="Pfam" id="PF09262">
    <property type="entry name" value="PEX-1N"/>
    <property type="match status" value="1"/>
</dbReference>
<evidence type="ECO:0000256" key="4">
    <source>
        <dbReference type="ARBA" id="ARBA00022801"/>
    </source>
</evidence>
<evidence type="ECO:0000313" key="12">
    <source>
        <dbReference type="Proteomes" id="UP001497623"/>
    </source>
</evidence>
<dbReference type="InterPro" id="IPR029067">
    <property type="entry name" value="CDC48_domain_2-like_sf"/>
</dbReference>
<keyword evidence="3" id="KW-0547">Nucleotide-binding</keyword>
<dbReference type="SUPFAM" id="SSF54585">
    <property type="entry name" value="Cdc48 domain 2-like"/>
    <property type="match status" value="1"/>
</dbReference>
<accession>A0AAV2PT07</accession>
<keyword evidence="6" id="KW-0472">Membrane</keyword>
<dbReference type="GO" id="GO:0005524">
    <property type="term" value="F:ATP binding"/>
    <property type="evidence" value="ECO:0007669"/>
    <property type="project" value="UniProtKB-KW"/>
</dbReference>
<evidence type="ECO:0000256" key="8">
    <source>
        <dbReference type="ARBA" id="ARBA00034532"/>
    </source>
</evidence>
<reference evidence="11 12" key="1">
    <citation type="submission" date="2024-05" db="EMBL/GenBank/DDBJ databases">
        <authorList>
            <person name="Wallberg A."/>
        </authorList>
    </citation>
    <scope>NUCLEOTIDE SEQUENCE [LARGE SCALE GENOMIC DNA]</scope>
</reference>
<evidence type="ECO:0000259" key="10">
    <source>
        <dbReference type="SMART" id="SM00382"/>
    </source>
</evidence>
<dbReference type="InterPro" id="IPR027417">
    <property type="entry name" value="P-loop_NTPase"/>
</dbReference>
<dbReference type="GO" id="GO:0016558">
    <property type="term" value="P:protein import into peroxisome matrix"/>
    <property type="evidence" value="ECO:0007669"/>
    <property type="project" value="TreeGrafter"/>
</dbReference>
<dbReference type="SUPFAM" id="SSF52540">
    <property type="entry name" value="P-loop containing nucleoside triphosphate hydrolases"/>
    <property type="match status" value="2"/>
</dbReference>
<gene>
    <name evidence="11" type="ORF">MNOR_LOCUS4326</name>
</gene>
<feature type="domain" description="AAA+ ATPase" evidence="10">
    <location>
        <begin position="567"/>
        <end position="1040"/>
    </location>
</feature>
<dbReference type="GO" id="GO:0016887">
    <property type="term" value="F:ATP hydrolysis activity"/>
    <property type="evidence" value="ECO:0007669"/>
    <property type="project" value="InterPro"/>
</dbReference>
<evidence type="ECO:0000256" key="9">
    <source>
        <dbReference type="SAM" id="MobiDB-lite"/>
    </source>
</evidence>
<evidence type="ECO:0000256" key="2">
    <source>
        <dbReference type="ARBA" id="ARBA00006914"/>
    </source>
</evidence>
<proteinExistence type="inferred from homology"/>
<evidence type="ECO:0000256" key="1">
    <source>
        <dbReference type="ARBA" id="ARBA00004370"/>
    </source>
</evidence>
<evidence type="ECO:0000256" key="6">
    <source>
        <dbReference type="ARBA" id="ARBA00023136"/>
    </source>
</evidence>
<feature type="compositionally biased region" description="Basic and acidic residues" evidence="9">
    <location>
        <begin position="224"/>
        <end position="243"/>
    </location>
</feature>
<dbReference type="Gene3D" id="3.10.330.10">
    <property type="match status" value="1"/>
</dbReference>
<keyword evidence="5" id="KW-0067">ATP-binding</keyword>
<dbReference type="GO" id="GO:0005829">
    <property type="term" value="C:cytosol"/>
    <property type="evidence" value="ECO:0007669"/>
    <property type="project" value="TreeGrafter"/>
</dbReference>
<sequence length="1295" mass="144797">MLSGGSLLSSVNGMGFSRPAVIRGNAARHCFLSIPHSWLYLPVQSSMPVFVVEASKGRSLVLSWAGDTHGHDGSLNQSEQVILVSQQLLQNSNILDGDGVVVTQVSIPPPCEAISVGVSSEEDWQDLALNADSAQSEFLNQVRVVSVGESVPLWLAGGVCVKLNVLRISPPLNVARLDPMSEVEILPPSESQEYKDSLPISFNPSLLTGSSLSENISEQENSENSDKKYSHEDNISNGNRDDSMNSEKMLLKIIINFINENNSKRCLKNSLFFRKELFCSFRVVPMPFTHNSELSSIFDCHPSLIVISKSSIYHSHYRDSIRLFGNMKLVESSNDVQNNAKIQKEDQFEGEKVKTKLNDNSKKESSYKVVALIWENFLKNRKFEDEFVAEMNNLVVGHNCVVSTGLRRMCKLEATKIVGLKTCPEDSLKNIPVSIDITPLFSYKKEQKKKFADIAKKTIIDILSICDIIVNSQSLLKIQIDGTNSDILLGTRDNLPLLLSLESAALLNISVVSQNPESLPSITRASEDLDNYFISHFSYLGDEEILNSLCRNIINGLGVCDGHIKSIPQFIIVQGSKGSGKSSLVETAAQYLSHSPHFIYCDMIQFKQLRGKKVDTIEKKLQNVLKMAIHRRPSLIILEDLDQIVGAPGPTDQDFGPVYEHTMQMASAFKKILGQIMTVNQDGYSYFQSENPKMGQVVVVATCAERTQIHPLLTSPQGCHYFPITISLPVLTASNRYYALCQLLCGFITKVFNEEHQPKYISLSKAEIENLYVSETKDIFYNINLSEKIVKRDTEGFILSDLSHLAVRTFLEAKKRWKSREKNDVKEDITESPKKPCGNDATLPKLDVSIEDFKAALQGYTPLTLRDIHDKELIGKKIIRDIRSHNDVLLTSYEIFVSPKVFGGQRPPRIICGLSWHGCGEVVASSITGTSSLSILLISIIWLSQFIAASILMFDSSFERAQSAAPCILFFDEFESLAPRRGHDSTGVTDRVVNQLLTQMDGVEGLSGVYILAATSRPDLIDPALLRPGRLDKCVFCPMPSKEDRYEILCVLSENMELGEVINWESIADVTDQFSGADLQSLLSTAQIIVAQEAIGDELYGGITDTGLISNHFEQVKKEDFQDELLNDGVKSELSIKVKNVNISSEINKDFDINDRNTGRYESEKVTGAIKKQKQVYIEKGRDLVYFDNTFERKDYTSNENVEENRTNIKPNFSYHNDETVVQKGVQVIDNVYRNDQKSKRIKVFKRHIEMALAKVKPSVSESDRKKYTKLYKNFIGTKEGNFGNEPTGKRSTLA</sequence>
<dbReference type="InterPro" id="IPR050168">
    <property type="entry name" value="AAA_ATPase_domain"/>
</dbReference>
<protein>
    <recommendedName>
        <fullName evidence="8">Peroxisomal ATPase PEX1</fullName>
    </recommendedName>
    <alternativeName>
        <fullName evidence="7">Peroxin-1</fullName>
    </alternativeName>
</protein>